<sequence>MTKIDKLRALTGLASMSAKVATVLFRFALEADPLRAGTDARVMGKEMSSLSSVLTYLVSVLSTEEKSHALHYLQLIERMNMRLLDMFADILDYPTYPRPLEPMPVGNCFRWAFDEPEMRLLRATIESYRITLSLLVATVEQSGKPSSWRQFEGNQSSLDEEEQEQDRAIILGLTYTRQASFLELCDLEKEVNAYGHPGMPHVVPSLDSGNIVFHPLGSQSLIELLGQTGLELQAFKSKWYDCLVSTGEHVSAPPLAERRTSSLLVDLIVKLSVLPLALKAIAINKASTPNLVRLKRNLGNDSRLFPSPISPSSRDAHLAPLTTAESEPNGISENWVDLSINIGYADANIVPPILDGKCDSGSLVLPGGQGITPAQKQQELELSLTAAREKKSILQEALRPVKVAVCRDSAKDFMEAIEKHEENSLLLEENEDLFPNTEDGRQLNSAHLAYMSRVQELRMEVDETVAKDQGH</sequence>
<evidence type="ECO:0000313" key="3">
    <source>
        <dbReference type="Proteomes" id="UP000433883"/>
    </source>
</evidence>
<protein>
    <submittedName>
        <fullName evidence="2">Uncharacterized protein</fullName>
    </submittedName>
</protein>
<proteinExistence type="predicted"/>
<accession>A0A8H3UGV9</accession>
<dbReference type="EMBL" id="WNWQ01000373">
    <property type="protein sequence ID" value="KAE9969328.1"/>
    <property type="molecule type" value="Genomic_DNA"/>
</dbReference>
<gene>
    <name evidence="2" type="ORF">BLS_005409</name>
</gene>
<keyword evidence="1" id="KW-0175">Coiled coil</keyword>
<organism evidence="2 3">
    <name type="scientific">Venturia inaequalis</name>
    <name type="common">Apple scab fungus</name>
    <dbReference type="NCBI Taxonomy" id="5025"/>
    <lineage>
        <taxon>Eukaryota</taxon>
        <taxon>Fungi</taxon>
        <taxon>Dikarya</taxon>
        <taxon>Ascomycota</taxon>
        <taxon>Pezizomycotina</taxon>
        <taxon>Dothideomycetes</taxon>
        <taxon>Pleosporomycetidae</taxon>
        <taxon>Venturiales</taxon>
        <taxon>Venturiaceae</taxon>
        <taxon>Venturia</taxon>
    </lineage>
</organism>
<dbReference type="Proteomes" id="UP000433883">
    <property type="component" value="Unassembled WGS sequence"/>
</dbReference>
<evidence type="ECO:0000313" key="2">
    <source>
        <dbReference type="EMBL" id="KAE9969328.1"/>
    </source>
</evidence>
<feature type="coiled-coil region" evidence="1">
    <location>
        <begin position="377"/>
        <end position="430"/>
    </location>
</feature>
<dbReference type="AlphaFoldDB" id="A0A8H3UGV9"/>
<name>A0A8H3UGV9_VENIN</name>
<reference evidence="2 3" key="1">
    <citation type="submission" date="2019-11" db="EMBL/GenBank/DDBJ databases">
        <title>Venturia inaequalis Genome Resource.</title>
        <authorList>
            <person name="Lichtner F.J."/>
        </authorList>
    </citation>
    <scope>NUCLEOTIDE SEQUENCE [LARGE SCALE GENOMIC DNA]</scope>
    <source>
        <strain evidence="2">Bline_iso_100314</strain>
    </source>
</reference>
<comment type="caution">
    <text evidence="2">The sequence shown here is derived from an EMBL/GenBank/DDBJ whole genome shotgun (WGS) entry which is preliminary data.</text>
</comment>
<evidence type="ECO:0000256" key="1">
    <source>
        <dbReference type="SAM" id="Coils"/>
    </source>
</evidence>